<protein>
    <submittedName>
        <fullName evidence="2">Pco089553b</fullName>
    </submittedName>
</protein>
<dbReference type="AlphaFoldDB" id="A0A0A9D4K4"/>
<keyword evidence="1" id="KW-1133">Transmembrane helix</keyword>
<organism evidence="2">
    <name type="scientific">Arundo donax</name>
    <name type="common">Giant reed</name>
    <name type="synonym">Donax arundinaceus</name>
    <dbReference type="NCBI Taxonomy" id="35708"/>
    <lineage>
        <taxon>Eukaryota</taxon>
        <taxon>Viridiplantae</taxon>
        <taxon>Streptophyta</taxon>
        <taxon>Embryophyta</taxon>
        <taxon>Tracheophyta</taxon>
        <taxon>Spermatophyta</taxon>
        <taxon>Magnoliopsida</taxon>
        <taxon>Liliopsida</taxon>
        <taxon>Poales</taxon>
        <taxon>Poaceae</taxon>
        <taxon>PACMAD clade</taxon>
        <taxon>Arundinoideae</taxon>
        <taxon>Arundineae</taxon>
        <taxon>Arundo</taxon>
    </lineage>
</organism>
<evidence type="ECO:0000256" key="1">
    <source>
        <dbReference type="SAM" id="Phobius"/>
    </source>
</evidence>
<reference evidence="2" key="2">
    <citation type="journal article" date="2015" name="Data Brief">
        <title>Shoot transcriptome of the giant reed, Arundo donax.</title>
        <authorList>
            <person name="Barrero R.A."/>
            <person name="Guerrero F.D."/>
            <person name="Moolhuijzen P."/>
            <person name="Goolsby J.A."/>
            <person name="Tidwell J."/>
            <person name="Bellgard S.E."/>
            <person name="Bellgard M.I."/>
        </authorList>
    </citation>
    <scope>NUCLEOTIDE SEQUENCE</scope>
    <source>
        <tissue evidence="2">Shoot tissue taken approximately 20 cm above the soil surface</tissue>
    </source>
</reference>
<feature type="transmembrane region" description="Helical" evidence="1">
    <location>
        <begin position="20"/>
        <end position="41"/>
    </location>
</feature>
<evidence type="ECO:0000313" key="2">
    <source>
        <dbReference type="EMBL" id="JAD82761.1"/>
    </source>
</evidence>
<reference evidence="2" key="1">
    <citation type="submission" date="2014-09" db="EMBL/GenBank/DDBJ databases">
        <authorList>
            <person name="Magalhaes I.L.F."/>
            <person name="Oliveira U."/>
            <person name="Santos F.R."/>
            <person name="Vidigal T.H.D.A."/>
            <person name="Brescovit A.D."/>
            <person name="Santos A.J."/>
        </authorList>
    </citation>
    <scope>NUCLEOTIDE SEQUENCE</scope>
    <source>
        <tissue evidence="2">Shoot tissue taken approximately 20 cm above the soil surface</tissue>
    </source>
</reference>
<dbReference type="EMBL" id="GBRH01215134">
    <property type="protein sequence ID" value="JAD82761.1"/>
    <property type="molecule type" value="Transcribed_RNA"/>
</dbReference>
<proteinExistence type="predicted"/>
<accession>A0A0A9D4K4</accession>
<keyword evidence="1" id="KW-0472">Membrane</keyword>
<keyword evidence="1" id="KW-0812">Transmembrane</keyword>
<name>A0A0A9D4K4_ARUDO</name>
<sequence>MNLIRAIKSISVIRYVKPLIRWMFKSFIFIFLLNFLLNSLYFSCWTFGFLLFVNSVGIWFVSYSVEHHVFVCASQSCLDKHETQQG</sequence>